<dbReference type="SMART" id="SM00342">
    <property type="entry name" value="HTH_ARAC"/>
    <property type="match status" value="1"/>
</dbReference>
<dbReference type="Gene3D" id="1.10.10.60">
    <property type="entry name" value="Homeodomain-like"/>
    <property type="match status" value="1"/>
</dbReference>
<dbReference type="GO" id="GO:0043565">
    <property type="term" value="F:sequence-specific DNA binding"/>
    <property type="evidence" value="ECO:0007669"/>
    <property type="project" value="InterPro"/>
</dbReference>
<dbReference type="EMBL" id="WRXO01000015">
    <property type="protein sequence ID" value="MVT45044.1"/>
    <property type="molecule type" value="Genomic_DNA"/>
</dbReference>
<dbReference type="SUPFAM" id="SSF51215">
    <property type="entry name" value="Regulatory protein AraC"/>
    <property type="match status" value="1"/>
</dbReference>
<dbReference type="AlphaFoldDB" id="A0A6N8JJ93"/>
<dbReference type="InterPro" id="IPR018060">
    <property type="entry name" value="HTH_AraC"/>
</dbReference>
<reference evidence="5 6" key="1">
    <citation type="submission" date="2019-12" db="EMBL/GenBank/DDBJ databases">
        <title>The draft genomic sequence of strain Chitinophaga oryziterrae JCM 16595.</title>
        <authorList>
            <person name="Zhang X."/>
        </authorList>
    </citation>
    <scope>NUCLEOTIDE SEQUENCE [LARGE SCALE GENOMIC DNA]</scope>
    <source>
        <strain evidence="5 6">JCM 16595</strain>
    </source>
</reference>
<dbReference type="RefSeq" id="WP_157303831.1">
    <property type="nucleotide sequence ID" value="NZ_BAAAZB010000018.1"/>
</dbReference>
<gene>
    <name evidence="5" type="ORF">GO495_30935</name>
</gene>
<keyword evidence="3" id="KW-0804">Transcription</keyword>
<evidence type="ECO:0000256" key="2">
    <source>
        <dbReference type="ARBA" id="ARBA00023125"/>
    </source>
</evidence>
<feature type="domain" description="HTH araC/xylS-type" evidence="4">
    <location>
        <begin position="183"/>
        <end position="281"/>
    </location>
</feature>
<dbReference type="PROSITE" id="PS01124">
    <property type="entry name" value="HTH_ARAC_FAMILY_2"/>
    <property type="match status" value="1"/>
</dbReference>
<proteinExistence type="predicted"/>
<dbReference type="Proteomes" id="UP000468388">
    <property type="component" value="Unassembled WGS sequence"/>
</dbReference>
<keyword evidence="6" id="KW-1185">Reference proteome</keyword>
<evidence type="ECO:0000256" key="3">
    <source>
        <dbReference type="ARBA" id="ARBA00023163"/>
    </source>
</evidence>
<keyword evidence="1" id="KW-0805">Transcription regulation</keyword>
<evidence type="ECO:0000313" key="6">
    <source>
        <dbReference type="Proteomes" id="UP000468388"/>
    </source>
</evidence>
<dbReference type="Pfam" id="PF12833">
    <property type="entry name" value="HTH_18"/>
    <property type="match status" value="1"/>
</dbReference>
<evidence type="ECO:0000259" key="4">
    <source>
        <dbReference type="PROSITE" id="PS01124"/>
    </source>
</evidence>
<dbReference type="OrthoDB" id="1096411at2"/>
<comment type="caution">
    <text evidence="5">The sequence shown here is derived from an EMBL/GenBank/DDBJ whole genome shotgun (WGS) entry which is preliminary data.</text>
</comment>
<organism evidence="5 6">
    <name type="scientific">Chitinophaga oryziterrae</name>
    <dbReference type="NCBI Taxonomy" id="1031224"/>
    <lineage>
        <taxon>Bacteria</taxon>
        <taxon>Pseudomonadati</taxon>
        <taxon>Bacteroidota</taxon>
        <taxon>Chitinophagia</taxon>
        <taxon>Chitinophagales</taxon>
        <taxon>Chitinophagaceae</taxon>
        <taxon>Chitinophaga</taxon>
    </lineage>
</organism>
<dbReference type="PANTHER" id="PTHR43280:SF32">
    <property type="entry name" value="TRANSCRIPTIONAL REGULATORY PROTEIN"/>
    <property type="match status" value="1"/>
</dbReference>
<dbReference type="SUPFAM" id="SSF46689">
    <property type="entry name" value="Homeodomain-like"/>
    <property type="match status" value="1"/>
</dbReference>
<evidence type="ECO:0000313" key="5">
    <source>
        <dbReference type="EMBL" id="MVT45044.1"/>
    </source>
</evidence>
<accession>A0A6N8JJ93</accession>
<evidence type="ECO:0000256" key="1">
    <source>
        <dbReference type="ARBA" id="ARBA00023015"/>
    </source>
</evidence>
<keyword evidence="2" id="KW-0238">DNA-binding</keyword>
<dbReference type="InterPro" id="IPR037923">
    <property type="entry name" value="HTH-like"/>
</dbReference>
<dbReference type="GO" id="GO:0003700">
    <property type="term" value="F:DNA-binding transcription factor activity"/>
    <property type="evidence" value="ECO:0007669"/>
    <property type="project" value="InterPro"/>
</dbReference>
<dbReference type="PANTHER" id="PTHR43280">
    <property type="entry name" value="ARAC-FAMILY TRANSCRIPTIONAL REGULATOR"/>
    <property type="match status" value="1"/>
</dbReference>
<dbReference type="InterPro" id="IPR009057">
    <property type="entry name" value="Homeodomain-like_sf"/>
</dbReference>
<protein>
    <submittedName>
        <fullName evidence="5">Helix-turn-helix domain-containing protein</fullName>
    </submittedName>
</protein>
<sequence>MKRVPVHKLQDRSSLGFKLKSFSQEKTDRRQSADSDAHRDDHYIFFIMMEGSGAAIVDFEEKTVGPNQLYYILPEQIHHRIRSYNAKGWFIAADPALVDPECRNIIESWSGFQEPITLAPDEIKDYDLLLSILYHQTCKQLQEADRLSLLHSLLRSFFEMAASTIRLYSKVEANNSRPAILSMQFKKLLNENIRAYKSPADYADMLHISEPYLNESLKKITGSTVSFWIKFTIVTEAKRLLYFTNLNVKQIAGDLGFENHSYFSRFFYKETGMTALTFRKKNRGDKKTVDDRSVS</sequence>
<name>A0A6N8JJ93_9BACT</name>